<feature type="modified residue" description="4-aspartylphosphate" evidence="7">
    <location>
        <position position="435"/>
    </location>
</feature>
<dbReference type="SUPFAM" id="SSF55785">
    <property type="entry name" value="PYP-like sensor domain (PAS domain)"/>
    <property type="match status" value="1"/>
</dbReference>
<dbReference type="PROSITE" id="PS50110">
    <property type="entry name" value="RESPONSE_REGULATORY"/>
    <property type="match status" value="1"/>
</dbReference>
<evidence type="ECO:0000256" key="4">
    <source>
        <dbReference type="ARBA" id="ARBA00022679"/>
    </source>
</evidence>
<evidence type="ECO:0000256" key="8">
    <source>
        <dbReference type="SAM" id="MobiDB-lite"/>
    </source>
</evidence>
<dbReference type="InterPro" id="IPR011006">
    <property type="entry name" value="CheY-like_superfamily"/>
</dbReference>
<dbReference type="Pfam" id="PF00072">
    <property type="entry name" value="Response_reg"/>
    <property type="match status" value="1"/>
</dbReference>
<name>A0A251XHK5_CLAMM</name>
<feature type="domain" description="Response regulatory" evidence="10">
    <location>
        <begin position="373"/>
        <end position="500"/>
    </location>
</feature>
<keyword evidence="5" id="KW-0418">Kinase</keyword>
<keyword evidence="6" id="KW-0902">Two-component regulatory system</keyword>
<dbReference type="PROSITE" id="PS50109">
    <property type="entry name" value="HIS_KIN"/>
    <property type="match status" value="1"/>
</dbReference>
<accession>A0A251XHK5</accession>
<feature type="compositionally biased region" description="Low complexity" evidence="8">
    <location>
        <begin position="364"/>
        <end position="378"/>
    </location>
</feature>
<dbReference type="SUPFAM" id="SSF52172">
    <property type="entry name" value="CheY-like"/>
    <property type="match status" value="1"/>
</dbReference>
<keyword evidence="12" id="KW-1185">Reference proteome</keyword>
<evidence type="ECO:0000256" key="6">
    <source>
        <dbReference type="ARBA" id="ARBA00023012"/>
    </source>
</evidence>
<dbReference type="AlphaFoldDB" id="A0A251XHK5"/>
<feature type="compositionally biased region" description="Basic residues" evidence="8">
    <location>
        <begin position="550"/>
        <end position="563"/>
    </location>
</feature>
<sequence>MLLSRSLARTTWGLGPEEMARMLAYYESVLHSVGEGIVLVDRDRRLVLHNDQAAELLDLELDPATGPVEIHELGMPPAIERLLVAGTTADEVVHLPSGRVLVVTQRPALPTGRTGSAARLGTVTTLRDRTEIQRLSGELATLRTLSDAMRAQTHEFANRLHTIVSLIELERPREALALAAAELETDRRASEGGLAADADPVVRALVRGKAAQAAERGVALSVRVADGTGDPGVPATELVTIVGNLVDNAIDAAADPSVATARGDDRGRVELSLSRTDAGALVVEVADDGPGVDPAVRPRVLEFGVTTKAGDAGPRGVGLALVARSAARLGGRVEVGDADAPLGGARVRVVLPADPAHAPERTRTTCPTLPTPATAGCARDPRAGRRRRRADRRGPRPLRRPARRVRGDGVAHTGGEALRLVAEAGPDGIDLVLLDMTLPDMHGLEVCRRLRAAGRATDVVAVTAVRDQAVVRSSVTAGIVQYLIKPFTFAAFAEKMAAYVGYREGLGRAAGAPPSCRWTGRSRRCAPRVGRPAAQGHVGGDPRPRARDRAGRRRGDGRRRRRLGGGGLGRARRVARDGTPLPGVPRRRRPGGAGAALRDARPARARVPLDELTHRTAHGAVARARRRIRSRP</sequence>
<feature type="region of interest" description="Disordered" evidence="8">
    <location>
        <begin position="358"/>
        <end position="409"/>
    </location>
</feature>
<dbReference type="SMART" id="SM00387">
    <property type="entry name" value="HATPase_c"/>
    <property type="match status" value="1"/>
</dbReference>
<keyword evidence="4" id="KW-0808">Transferase</keyword>
<dbReference type="InterPro" id="IPR036890">
    <property type="entry name" value="HATPase_C_sf"/>
</dbReference>
<feature type="region of interest" description="Disordered" evidence="8">
    <location>
        <begin position="509"/>
        <end position="608"/>
    </location>
</feature>
<evidence type="ECO:0000256" key="3">
    <source>
        <dbReference type="ARBA" id="ARBA00022553"/>
    </source>
</evidence>
<evidence type="ECO:0000259" key="9">
    <source>
        <dbReference type="PROSITE" id="PS50109"/>
    </source>
</evidence>
<dbReference type="Pfam" id="PF13188">
    <property type="entry name" value="PAS_8"/>
    <property type="match status" value="1"/>
</dbReference>
<feature type="compositionally biased region" description="Basic and acidic residues" evidence="8">
    <location>
        <begin position="540"/>
        <end position="549"/>
    </location>
</feature>
<evidence type="ECO:0000259" key="10">
    <source>
        <dbReference type="PROSITE" id="PS50110"/>
    </source>
</evidence>
<dbReference type="InterPro" id="IPR000014">
    <property type="entry name" value="PAS"/>
</dbReference>
<dbReference type="PANTHER" id="PTHR44936">
    <property type="entry name" value="SENSOR PROTEIN CREC"/>
    <property type="match status" value="1"/>
</dbReference>
<comment type="caution">
    <text evidence="11">The sequence shown here is derived from an EMBL/GenBank/DDBJ whole genome shotgun (WGS) entry which is preliminary data.</text>
</comment>
<evidence type="ECO:0000313" key="11">
    <source>
        <dbReference type="EMBL" id="OUE02565.1"/>
    </source>
</evidence>
<evidence type="ECO:0000256" key="2">
    <source>
        <dbReference type="ARBA" id="ARBA00012438"/>
    </source>
</evidence>
<feature type="domain" description="Histidine kinase" evidence="9">
    <location>
        <begin position="151"/>
        <end position="355"/>
    </location>
</feature>
<dbReference type="PRINTS" id="PR00344">
    <property type="entry name" value="BCTRLSENSOR"/>
</dbReference>
<dbReference type="Gene3D" id="3.30.450.20">
    <property type="entry name" value="PAS domain"/>
    <property type="match status" value="1"/>
</dbReference>
<protein>
    <recommendedName>
        <fullName evidence="2">histidine kinase</fullName>
        <ecNumber evidence="2">2.7.13.3</ecNumber>
    </recommendedName>
</protein>
<dbReference type="SUPFAM" id="SSF55890">
    <property type="entry name" value="Sporulation response regulatory protein Spo0B"/>
    <property type="match status" value="1"/>
</dbReference>
<evidence type="ECO:0000313" key="12">
    <source>
        <dbReference type="Proteomes" id="UP000195062"/>
    </source>
</evidence>
<evidence type="ECO:0000256" key="7">
    <source>
        <dbReference type="PROSITE-ProRule" id="PRU00169"/>
    </source>
</evidence>
<dbReference type="InterPro" id="IPR004358">
    <property type="entry name" value="Sig_transdc_His_kin-like_C"/>
</dbReference>
<evidence type="ECO:0000256" key="1">
    <source>
        <dbReference type="ARBA" id="ARBA00000085"/>
    </source>
</evidence>
<keyword evidence="3 7" id="KW-0597">Phosphoprotein</keyword>
<feature type="compositionally biased region" description="Basic residues" evidence="8">
    <location>
        <begin position="384"/>
        <end position="404"/>
    </location>
</feature>
<evidence type="ECO:0000256" key="5">
    <source>
        <dbReference type="ARBA" id="ARBA00022777"/>
    </source>
</evidence>
<dbReference type="EC" id="2.7.13.3" evidence="2"/>
<dbReference type="InterPro" id="IPR035965">
    <property type="entry name" value="PAS-like_dom_sf"/>
</dbReference>
<dbReference type="GO" id="GO:0000155">
    <property type="term" value="F:phosphorelay sensor kinase activity"/>
    <property type="evidence" value="ECO:0007669"/>
    <property type="project" value="InterPro"/>
</dbReference>
<dbReference type="SMART" id="SM00448">
    <property type="entry name" value="REC"/>
    <property type="match status" value="1"/>
</dbReference>
<dbReference type="Proteomes" id="UP000195062">
    <property type="component" value="Unassembled WGS sequence"/>
</dbReference>
<dbReference type="Pfam" id="PF02518">
    <property type="entry name" value="HATPase_c"/>
    <property type="match status" value="1"/>
</dbReference>
<dbReference type="InterPro" id="IPR001789">
    <property type="entry name" value="Sig_transdc_resp-reg_receiver"/>
</dbReference>
<dbReference type="InterPro" id="IPR050980">
    <property type="entry name" value="2C_sensor_his_kinase"/>
</dbReference>
<reference evidence="11 12" key="1">
    <citation type="submission" date="2016-08" db="EMBL/GenBank/DDBJ databases">
        <title>Genome sequence of Clavibacter michiganensis subsp. michiganensis strain CASJ007.</title>
        <authorList>
            <person name="Thapa S.P."/>
            <person name="Coaker G."/>
        </authorList>
    </citation>
    <scope>NUCLEOTIDE SEQUENCE [LARGE SCALE GENOMIC DNA]</scope>
    <source>
        <strain evidence="11">CASJ007</strain>
    </source>
</reference>
<dbReference type="InterPro" id="IPR005467">
    <property type="entry name" value="His_kinase_dom"/>
</dbReference>
<dbReference type="EMBL" id="MDHH01000002">
    <property type="protein sequence ID" value="OUE02565.1"/>
    <property type="molecule type" value="Genomic_DNA"/>
</dbReference>
<dbReference type="InterPro" id="IPR016120">
    <property type="entry name" value="Sig_transdc_His_kin_SpoOB"/>
</dbReference>
<feature type="compositionally biased region" description="Basic and acidic residues" evidence="8">
    <location>
        <begin position="598"/>
        <end position="608"/>
    </location>
</feature>
<dbReference type="InterPro" id="IPR003594">
    <property type="entry name" value="HATPase_dom"/>
</dbReference>
<dbReference type="Gene3D" id="3.40.50.2300">
    <property type="match status" value="1"/>
</dbReference>
<organism evidence="11 12">
    <name type="scientific">Clavibacter michiganensis subsp. michiganensis</name>
    <dbReference type="NCBI Taxonomy" id="33013"/>
    <lineage>
        <taxon>Bacteria</taxon>
        <taxon>Bacillati</taxon>
        <taxon>Actinomycetota</taxon>
        <taxon>Actinomycetes</taxon>
        <taxon>Micrococcales</taxon>
        <taxon>Microbacteriaceae</taxon>
        <taxon>Clavibacter</taxon>
    </lineage>
</organism>
<proteinExistence type="predicted"/>
<comment type="catalytic activity">
    <reaction evidence="1">
        <text>ATP + protein L-histidine = ADP + protein N-phospho-L-histidine.</text>
        <dbReference type="EC" id="2.7.13.3"/>
    </reaction>
</comment>
<dbReference type="PANTHER" id="PTHR44936:SF9">
    <property type="entry name" value="SENSOR PROTEIN CREC"/>
    <property type="match status" value="1"/>
</dbReference>
<gene>
    <name evidence="11" type="primary">citS</name>
    <name evidence="11" type="ORF">CMMCAS07_11145</name>
</gene>
<dbReference type="SUPFAM" id="SSF55874">
    <property type="entry name" value="ATPase domain of HSP90 chaperone/DNA topoisomerase II/histidine kinase"/>
    <property type="match status" value="1"/>
</dbReference>
<dbReference type="Gene3D" id="3.30.565.10">
    <property type="entry name" value="Histidine kinase-like ATPase, C-terminal domain"/>
    <property type="match status" value="1"/>
</dbReference>